<dbReference type="eggNOG" id="COG0702">
    <property type="taxonomic scope" value="Bacteria"/>
</dbReference>
<accession>C8XB67</accession>
<evidence type="ECO:0000313" key="2">
    <source>
        <dbReference type="EMBL" id="ACV81359.1"/>
    </source>
</evidence>
<name>C8XB67_NAKMY</name>
<dbReference type="GO" id="GO:0044877">
    <property type="term" value="F:protein-containing complex binding"/>
    <property type="evidence" value="ECO:0007669"/>
    <property type="project" value="TreeGrafter"/>
</dbReference>
<dbReference type="Proteomes" id="UP000002218">
    <property type="component" value="Chromosome"/>
</dbReference>
<dbReference type="Pfam" id="PF13460">
    <property type="entry name" value="NAD_binding_10"/>
    <property type="match status" value="1"/>
</dbReference>
<organism evidence="2 3">
    <name type="scientific">Nakamurella multipartita (strain ATCC 700099 / DSM 44233 / CIP 104796 / JCM 9543 / NBRC 105858 / Y-104)</name>
    <name type="common">Microsphaera multipartita</name>
    <dbReference type="NCBI Taxonomy" id="479431"/>
    <lineage>
        <taxon>Bacteria</taxon>
        <taxon>Bacillati</taxon>
        <taxon>Actinomycetota</taxon>
        <taxon>Actinomycetes</taxon>
        <taxon>Nakamurellales</taxon>
        <taxon>Nakamurellaceae</taxon>
        <taxon>Nakamurella</taxon>
    </lineage>
</organism>
<dbReference type="InterPro" id="IPR051207">
    <property type="entry name" value="ComplexI_NDUFA9_subunit"/>
</dbReference>
<gene>
    <name evidence="2" type="ordered locus">Namu_5088</name>
</gene>
<dbReference type="InParanoid" id="C8XB67"/>
<dbReference type="AlphaFoldDB" id="C8XB67"/>
<evidence type="ECO:0000259" key="1">
    <source>
        <dbReference type="Pfam" id="PF13460"/>
    </source>
</evidence>
<dbReference type="EMBL" id="CP001737">
    <property type="protein sequence ID" value="ACV81359.1"/>
    <property type="molecule type" value="Genomic_DNA"/>
</dbReference>
<sequence>MGAAILVTGGTGTLGRAVVRELLERDRRPVILSRRERCSDDPAGVRWVTGDLVTGERVADAVADVEAIVHCATDYRHPRNDVHATRRLMDTALLGGSPHLIYVSIVGVDRIPLKMYRYKRGIEDLVLAGRLPATVQRITQFHDLVLTILRTAGRLPVLPSPSGVQFQSIDTADAARCLVDLVQAGPAEGSGGRAPDIGGPLVQTVDDLAQQYLAAAGKKRRIVDIPVPGKKVKAFRAGWNLTPDQDIGTVTFEEFLARAIRRSR</sequence>
<dbReference type="PANTHER" id="PTHR12126:SF11">
    <property type="entry name" value="NADH DEHYDROGENASE [UBIQUINONE] 1 ALPHA SUBCOMPLEX SUBUNIT 9, MITOCHONDRIAL"/>
    <property type="match status" value="1"/>
</dbReference>
<dbReference type="Gene3D" id="3.40.50.720">
    <property type="entry name" value="NAD(P)-binding Rossmann-like Domain"/>
    <property type="match status" value="1"/>
</dbReference>
<keyword evidence="3" id="KW-1185">Reference proteome</keyword>
<feature type="domain" description="NAD(P)-binding" evidence="1">
    <location>
        <begin position="9"/>
        <end position="124"/>
    </location>
</feature>
<protein>
    <submittedName>
        <fullName evidence="2">NAD-dependent epimerase/dehydratase</fullName>
    </submittedName>
</protein>
<dbReference type="RefSeq" id="WP_015750167.1">
    <property type="nucleotide sequence ID" value="NC_013235.1"/>
</dbReference>
<dbReference type="InterPro" id="IPR016040">
    <property type="entry name" value="NAD(P)-bd_dom"/>
</dbReference>
<dbReference type="STRING" id="479431.Namu_5088"/>
<dbReference type="SUPFAM" id="SSF51735">
    <property type="entry name" value="NAD(P)-binding Rossmann-fold domains"/>
    <property type="match status" value="1"/>
</dbReference>
<evidence type="ECO:0000313" key="3">
    <source>
        <dbReference type="Proteomes" id="UP000002218"/>
    </source>
</evidence>
<proteinExistence type="predicted"/>
<dbReference type="InterPro" id="IPR036291">
    <property type="entry name" value="NAD(P)-bd_dom_sf"/>
</dbReference>
<reference evidence="2 3" key="2">
    <citation type="journal article" date="2010" name="Stand. Genomic Sci.">
        <title>Complete genome sequence of Nakamurella multipartita type strain (Y-104).</title>
        <authorList>
            <person name="Tice H."/>
            <person name="Mayilraj S."/>
            <person name="Sims D."/>
            <person name="Lapidus A."/>
            <person name="Nolan M."/>
            <person name="Lucas S."/>
            <person name="Glavina Del Rio T."/>
            <person name="Copeland A."/>
            <person name="Cheng J.F."/>
            <person name="Meincke L."/>
            <person name="Bruce D."/>
            <person name="Goodwin L."/>
            <person name="Pitluck S."/>
            <person name="Ivanova N."/>
            <person name="Mavromatis K."/>
            <person name="Ovchinnikova G."/>
            <person name="Pati A."/>
            <person name="Chen A."/>
            <person name="Palaniappan K."/>
            <person name="Land M."/>
            <person name="Hauser L."/>
            <person name="Chang Y.J."/>
            <person name="Jeffries C.D."/>
            <person name="Detter J.C."/>
            <person name="Brettin T."/>
            <person name="Rohde M."/>
            <person name="Goker M."/>
            <person name="Bristow J."/>
            <person name="Eisen J.A."/>
            <person name="Markowitz V."/>
            <person name="Hugenholtz P."/>
            <person name="Kyrpides N.C."/>
            <person name="Klenk H.P."/>
            <person name="Chen F."/>
        </authorList>
    </citation>
    <scope>NUCLEOTIDE SEQUENCE [LARGE SCALE GENOMIC DNA]</scope>
    <source>
        <strain evidence="3">ATCC 700099 / DSM 44233 / CIP 104796 / JCM 9543 / NBRC 105858 / Y-104</strain>
    </source>
</reference>
<dbReference type="KEGG" id="nml:Namu_5088"/>
<dbReference type="PANTHER" id="PTHR12126">
    <property type="entry name" value="NADH-UBIQUINONE OXIDOREDUCTASE 39 KDA SUBUNIT-RELATED"/>
    <property type="match status" value="1"/>
</dbReference>
<reference evidence="3" key="1">
    <citation type="submission" date="2009-09" db="EMBL/GenBank/DDBJ databases">
        <title>The complete genome of Nakamurella multipartita DSM 44233.</title>
        <authorList>
            <consortium name="US DOE Joint Genome Institute (JGI-PGF)"/>
            <person name="Lucas S."/>
            <person name="Copeland A."/>
            <person name="Lapidus A."/>
            <person name="Glavina del Rio T."/>
            <person name="Dalin E."/>
            <person name="Tice H."/>
            <person name="Bruce D."/>
            <person name="Goodwin L."/>
            <person name="Pitluck S."/>
            <person name="Kyrpides N."/>
            <person name="Mavromatis K."/>
            <person name="Ivanova N."/>
            <person name="Ovchinnikova G."/>
            <person name="Sims D."/>
            <person name="Meincke L."/>
            <person name="Brettin T."/>
            <person name="Detter J.C."/>
            <person name="Han C."/>
            <person name="Larimer F."/>
            <person name="Land M."/>
            <person name="Hauser L."/>
            <person name="Markowitz V."/>
            <person name="Cheng J.-F."/>
            <person name="Hugenholtz P."/>
            <person name="Woyke T."/>
            <person name="Wu D."/>
            <person name="Klenk H.-P."/>
            <person name="Eisen J.A."/>
        </authorList>
    </citation>
    <scope>NUCLEOTIDE SEQUENCE [LARGE SCALE GENOMIC DNA]</scope>
    <source>
        <strain evidence="3">ATCC 700099 / DSM 44233 / CIP 104796 / JCM 9543 / NBRC 105858 / Y-104</strain>
    </source>
</reference>
<dbReference type="OrthoDB" id="9771302at2"/>
<dbReference type="HOGENOM" id="CLU_007383_5_1_11"/>